<dbReference type="InterPro" id="IPR017096">
    <property type="entry name" value="BTB-kelch_protein"/>
</dbReference>
<evidence type="ECO:0000256" key="3">
    <source>
        <dbReference type="ARBA" id="ARBA00022441"/>
    </source>
</evidence>
<gene>
    <name evidence="9" type="ORF">V5799_023355</name>
</gene>
<dbReference type="Proteomes" id="UP001321473">
    <property type="component" value="Unassembled WGS sequence"/>
</dbReference>
<evidence type="ECO:0000256" key="4">
    <source>
        <dbReference type="ARBA" id="ARBA00022737"/>
    </source>
</evidence>
<dbReference type="Gene3D" id="3.30.710.10">
    <property type="entry name" value="Potassium Channel Kv1.1, Chain A"/>
    <property type="match status" value="1"/>
</dbReference>
<evidence type="ECO:0000256" key="5">
    <source>
        <dbReference type="ARBA" id="ARBA00022786"/>
    </source>
</evidence>
<dbReference type="InterPro" id="IPR011333">
    <property type="entry name" value="SKP1/BTB/POZ_sf"/>
</dbReference>
<evidence type="ECO:0000256" key="7">
    <source>
        <dbReference type="ARBA" id="ARBA00043912"/>
    </source>
</evidence>
<dbReference type="Pfam" id="PF24681">
    <property type="entry name" value="Kelch_KLHDC2_KLHL20_DRC7"/>
    <property type="match status" value="1"/>
</dbReference>
<dbReference type="GO" id="GO:0003779">
    <property type="term" value="F:actin binding"/>
    <property type="evidence" value="ECO:0007669"/>
    <property type="project" value="UniProtKB-KW"/>
</dbReference>
<keyword evidence="3" id="KW-0880">Kelch repeat</keyword>
<dbReference type="PROSITE" id="PS50097">
    <property type="entry name" value="BTB"/>
    <property type="match status" value="1"/>
</dbReference>
<dbReference type="SMART" id="SM00225">
    <property type="entry name" value="BTB"/>
    <property type="match status" value="1"/>
</dbReference>
<proteinExistence type="predicted"/>
<dbReference type="SMART" id="SM00875">
    <property type="entry name" value="BACK"/>
    <property type="match status" value="1"/>
</dbReference>
<dbReference type="PRINTS" id="PR00501">
    <property type="entry name" value="KELCHREPEAT"/>
</dbReference>
<keyword evidence="4" id="KW-0677">Repeat</keyword>
<protein>
    <recommendedName>
        <fullName evidence="2">Kelch-like protein diablo</fullName>
    </recommendedName>
</protein>
<dbReference type="Pfam" id="PF01344">
    <property type="entry name" value="Kelch_1"/>
    <property type="match status" value="3"/>
</dbReference>
<dbReference type="SUPFAM" id="SSF117281">
    <property type="entry name" value="Kelch motif"/>
    <property type="match status" value="1"/>
</dbReference>
<feature type="domain" description="BTB" evidence="8">
    <location>
        <begin position="38"/>
        <end position="98"/>
    </location>
</feature>
<evidence type="ECO:0000259" key="8">
    <source>
        <dbReference type="PROSITE" id="PS50097"/>
    </source>
</evidence>
<comment type="caution">
    <text evidence="9">The sequence shown here is derived from an EMBL/GenBank/DDBJ whole genome shotgun (WGS) entry which is preliminary data.</text>
</comment>
<dbReference type="PANTHER" id="PTHR24412">
    <property type="entry name" value="KELCH PROTEIN"/>
    <property type="match status" value="1"/>
</dbReference>
<evidence type="ECO:0000313" key="10">
    <source>
        <dbReference type="Proteomes" id="UP001321473"/>
    </source>
</evidence>
<keyword evidence="6" id="KW-0009">Actin-binding</keyword>
<sequence>MGSSGVAVAAAASAEQQQSLPPEVRQALWDMRCSGTLCDGLLKTDDGGEFAVHRAIMATSSEYFRALFGRRLSKAERAEALVPGVLKPTMAIIVEFAYRRVTWVGCDNVESLLEAADYLCIMGMIKDCCDFLLSIMTPENCISIHNVAKLYNCVDLTAKAYKSVFMRSYLMRNFIEVSEQSEELLNLDIDEVEAIMSDENLNVIKEETVWKAVLRWIEFDIENRKQHISRLFKCVRTGLVDTEFFIEKIKACKYVAEDEACRPLVIDTLRFLYDLDVMVHNVEVPTPLFARPRIPHEMMFVVGGWMAGGPTAYIESYDTKADRWIKVDISDPLGPRAYHKCAVVGFEIYIIGGFNGEDYFSSVRCFNAVTKEWRSVTPMHVKRCYVSVAVLDEIIYVMGGYDGRHRQNTAEKFDYRANQVRKAVRRHNGICRYILVWMIPYSSRSALNAQSDACATTHNGLVYVTGGFSGNECLSSAERYDPELGQWTVISTMRFRRSGVGCIGFRDCIYAVGGFNGTSRLCSVEKYNPETNIWTTIPNMNTPRSNFAVAVIDNLVFAIGGFNGESTTNLAECYDPVTDQWYEATDMNEARSALAACVISGLPNIRDYVHQRRDNLMEEKRQKMLEILRQRSQPRTQDVERAR</sequence>
<dbReference type="InterPro" id="IPR006652">
    <property type="entry name" value="Kelch_1"/>
</dbReference>
<dbReference type="Gene3D" id="2.120.10.80">
    <property type="entry name" value="Kelch-type beta propeller"/>
    <property type="match status" value="2"/>
</dbReference>
<dbReference type="PIRSF" id="PIRSF037037">
    <property type="entry name" value="Kelch-like_protein_gigaxonin"/>
    <property type="match status" value="1"/>
</dbReference>
<organism evidence="9 10">
    <name type="scientific">Amblyomma americanum</name>
    <name type="common">Lone star tick</name>
    <dbReference type="NCBI Taxonomy" id="6943"/>
    <lineage>
        <taxon>Eukaryota</taxon>
        <taxon>Metazoa</taxon>
        <taxon>Ecdysozoa</taxon>
        <taxon>Arthropoda</taxon>
        <taxon>Chelicerata</taxon>
        <taxon>Arachnida</taxon>
        <taxon>Acari</taxon>
        <taxon>Parasitiformes</taxon>
        <taxon>Ixodida</taxon>
        <taxon>Ixodoidea</taxon>
        <taxon>Ixodidae</taxon>
        <taxon>Amblyomminae</taxon>
        <taxon>Amblyomma</taxon>
    </lineage>
</organism>
<comment type="pathway">
    <text evidence="1">Protein modification; protein ubiquitination.</text>
</comment>
<dbReference type="EMBL" id="JARKHS020002322">
    <property type="protein sequence ID" value="KAK8786870.1"/>
    <property type="molecule type" value="Genomic_DNA"/>
</dbReference>
<evidence type="ECO:0000256" key="6">
    <source>
        <dbReference type="ARBA" id="ARBA00023203"/>
    </source>
</evidence>
<name>A0AAQ4FI67_AMBAM</name>
<dbReference type="Gene3D" id="1.25.40.420">
    <property type="match status" value="1"/>
</dbReference>
<dbReference type="FunFam" id="1.25.40.420:FF:000001">
    <property type="entry name" value="Kelch-like family member 12"/>
    <property type="match status" value="1"/>
</dbReference>
<dbReference type="InterPro" id="IPR000210">
    <property type="entry name" value="BTB/POZ_dom"/>
</dbReference>
<dbReference type="InterPro" id="IPR015915">
    <property type="entry name" value="Kelch-typ_b-propeller"/>
</dbReference>
<dbReference type="SMART" id="SM00612">
    <property type="entry name" value="Kelch"/>
    <property type="match status" value="6"/>
</dbReference>
<accession>A0AAQ4FI67</accession>
<evidence type="ECO:0000256" key="1">
    <source>
        <dbReference type="ARBA" id="ARBA00004906"/>
    </source>
</evidence>
<dbReference type="SUPFAM" id="SSF54695">
    <property type="entry name" value="POZ domain"/>
    <property type="match status" value="1"/>
</dbReference>
<evidence type="ECO:0000256" key="2">
    <source>
        <dbReference type="ARBA" id="ARBA00013699"/>
    </source>
</evidence>
<dbReference type="Pfam" id="PF00651">
    <property type="entry name" value="BTB"/>
    <property type="match status" value="1"/>
</dbReference>
<evidence type="ECO:0000313" key="9">
    <source>
        <dbReference type="EMBL" id="KAK8786870.1"/>
    </source>
</evidence>
<dbReference type="AlphaFoldDB" id="A0AAQ4FI67"/>
<dbReference type="InterPro" id="IPR011705">
    <property type="entry name" value="BACK"/>
</dbReference>
<dbReference type="PANTHER" id="PTHR24412:SF172">
    <property type="entry name" value="KELCH-LIKE PROTEIN 10"/>
    <property type="match status" value="1"/>
</dbReference>
<keyword evidence="5" id="KW-0833">Ubl conjugation pathway</keyword>
<comment type="function">
    <text evidence="7">Probable substrate-specific adapter of an E3 ubiquitin-protein ligase complex which mediates the ubiquitination and subsequent proteasomal degradation of target proteins. May have a role in synapse differentiation and growth.</text>
</comment>
<dbReference type="Pfam" id="PF07707">
    <property type="entry name" value="BACK"/>
    <property type="match status" value="1"/>
</dbReference>
<reference evidence="9 10" key="1">
    <citation type="journal article" date="2023" name="Arcadia Sci">
        <title>De novo assembly of a long-read Amblyomma americanum tick genome.</title>
        <authorList>
            <person name="Chou S."/>
            <person name="Poskanzer K.E."/>
            <person name="Rollins M."/>
            <person name="Thuy-Boun P.S."/>
        </authorList>
    </citation>
    <scope>NUCLEOTIDE SEQUENCE [LARGE SCALE GENOMIC DNA]</scope>
    <source>
        <strain evidence="9">F_SG_1</strain>
        <tissue evidence="9">Salivary glands</tissue>
    </source>
</reference>
<keyword evidence="10" id="KW-1185">Reference proteome</keyword>